<dbReference type="SMART" id="SM00345">
    <property type="entry name" value="HTH_GNTR"/>
    <property type="match status" value="1"/>
</dbReference>
<dbReference type="Gene3D" id="1.10.10.10">
    <property type="entry name" value="Winged helix-like DNA-binding domain superfamily/Winged helix DNA-binding domain"/>
    <property type="match status" value="1"/>
</dbReference>
<dbReference type="InterPro" id="IPR028374">
    <property type="entry name" value="FadR_C"/>
</dbReference>
<dbReference type="SUPFAM" id="SSF48008">
    <property type="entry name" value="GntR ligand-binding domain-like"/>
    <property type="match status" value="1"/>
</dbReference>
<dbReference type="Pfam" id="PF00392">
    <property type="entry name" value="GntR"/>
    <property type="match status" value="1"/>
</dbReference>
<dbReference type="Proteomes" id="UP001221217">
    <property type="component" value="Unassembled WGS sequence"/>
</dbReference>
<dbReference type="GO" id="GO:0019217">
    <property type="term" value="P:regulation of fatty acid metabolic process"/>
    <property type="evidence" value="ECO:0007669"/>
    <property type="project" value="InterPro"/>
</dbReference>
<dbReference type="InterPro" id="IPR008920">
    <property type="entry name" value="TF_FadR/GntR_C"/>
</dbReference>
<dbReference type="CDD" id="cd07377">
    <property type="entry name" value="WHTH_GntR"/>
    <property type="match status" value="1"/>
</dbReference>
<name>A0AAJ1MNQ1_9SPIO</name>
<dbReference type="InterPro" id="IPR000524">
    <property type="entry name" value="Tscrpt_reg_HTH_GntR"/>
</dbReference>
<dbReference type="GO" id="GO:0000062">
    <property type="term" value="F:fatty-acyl-CoA binding"/>
    <property type="evidence" value="ECO:0007669"/>
    <property type="project" value="InterPro"/>
</dbReference>
<evidence type="ECO:0000256" key="2">
    <source>
        <dbReference type="ARBA" id="ARBA00023125"/>
    </source>
</evidence>
<dbReference type="Gene3D" id="1.20.120.530">
    <property type="entry name" value="GntR ligand-binding domain-like"/>
    <property type="match status" value="1"/>
</dbReference>
<keyword evidence="2" id="KW-0238">DNA-binding</keyword>
<dbReference type="PRINTS" id="PR00035">
    <property type="entry name" value="HTHGNTR"/>
</dbReference>
<dbReference type="SUPFAM" id="SSF46785">
    <property type="entry name" value="Winged helix' DNA-binding domain"/>
    <property type="match status" value="1"/>
</dbReference>
<evidence type="ECO:0000256" key="1">
    <source>
        <dbReference type="ARBA" id="ARBA00023015"/>
    </source>
</evidence>
<evidence type="ECO:0000259" key="4">
    <source>
        <dbReference type="PROSITE" id="PS50949"/>
    </source>
</evidence>
<reference evidence="5 6" key="1">
    <citation type="submission" date="2022-12" db="EMBL/GenBank/DDBJ databases">
        <title>Metagenome assembled genome from gulf of manar.</title>
        <authorList>
            <person name="Kohli P."/>
            <person name="Pk S."/>
            <person name="Venkata Ramana C."/>
            <person name="Sasikala C."/>
        </authorList>
    </citation>
    <scope>NUCLEOTIDE SEQUENCE [LARGE SCALE GENOMIC DNA]</scope>
    <source>
        <strain evidence="5">JB008</strain>
    </source>
</reference>
<dbReference type="InterPro" id="IPR036390">
    <property type="entry name" value="WH_DNA-bd_sf"/>
</dbReference>
<gene>
    <name evidence="5" type="ORF">PQJ61_15130</name>
</gene>
<evidence type="ECO:0000313" key="6">
    <source>
        <dbReference type="Proteomes" id="UP001221217"/>
    </source>
</evidence>
<dbReference type="GO" id="GO:0003677">
    <property type="term" value="F:DNA binding"/>
    <property type="evidence" value="ECO:0007669"/>
    <property type="project" value="UniProtKB-KW"/>
</dbReference>
<keyword evidence="3" id="KW-0804">Transcription</keyword>
<accession>A0AAJ1MNQ1</accession>
<evidence type="ECO:0000313" key="5">
    <source>
        <dbReference type="EMBL" id="MDC7228095.1"/>
    </source>
</evidence>
<sequence>MDLSLFKPIENQAFKEDFVLLLEEMILTDLLQPGDRLPAERELAEHYGVSRPSIHDCILILENRGLLTLRPRHGIIINDYRREATLEVLLSLLRGSGHEPGPELHTELEHFRIHMEKDIIRLICSRGSNASMDIDQLERINDEMAAAEEASRLAELDFQFHLQLAIAGGNSIYPLLSNTLKPAHTKYLTRFYETQDIRDIAVNFHRELISALRDGDQTAALQKIRELDSYSAYK</sequence>
<evidence type="ECO:0000256" key="3">
    <source>
        <dbReference type="ARBA" id="ARBA00023163"/>
    </source>
</evidence>
<comment type="caution">
    <text evidence="5">The sequence shown here is derived from an EMBL/GenBank/DDBJ whole genome shotgun (WGS) entry which is preliminary data.</text>
</comment>
<dbReference type="PROSITE" id="PS50949">
    <property type="entry name" value="HTH_GNTR"/>
    <property type="match status" value="1"/>
</dbReference>
<feature type="domain" description="HTH gntR-type" evidence="4">
    <location>
        <begin position="12"/>
        <end position="80"/>
    </location>
</feature>
<dbReference type="AlphaFoldDB" id="A0AAJ1MNQ1"/>
<dbReference type="PANTHER" id="PTHR43537">
    <property type="entry name" value="TRANSCRIPTIONAL REGULATOR, GNTR FAMILY"/>
    <property type="match status" value="1"/>
</dbReference>
<keyword evidence="1" id="KW-0805">Transcription regulation</keyword>
<dbReference type="InterPro" id="IPR036388">
    <property type="entry name" value="WH-like_DNA-bd_sf"/>
</dbReference>
<dbReference type="SMART" id="SM00895">
    <property type="entry name" value="FCD"/>
    <property type="match status" value="1"/>
</dbReference>
<dbReference type="Pfam" id="PF07840">
    <property type="entry name" value="FadR_C"/>
    <property type="match status" value="1"/>
</dbReference>
<dbReference type="InterPro" id="IPR011711">
    <property type="entry name" value="GntR_C"/>
</dbReference>
<organism evidence="5 6">
    <name type="scientific">Candidatus Thalassospirochaeta sargassi</name>
    <dbReference type="NCBI Taxonomy" id="3119039"/>
    <lineage>
        <taxon>Bacteria</taxon>
        <taxon>Pseudomonadati</taxon>
        <taxon>Spirochaetota</taxon>
        <taxon>Spirochaetia</taxon>
        <taxon>Spirochaetales</taxon>
        <taxon>Spirochaetaceae</taxon>
        <taxon>Candidatus Thalassospirochaeta</taxon>
    </lineage>
</organism>
<dbReference type="GO" id="GO:0003700">
    <property type="term" value="F:DNA-binding transcription factor activity"/>
    <property type="evidence" value="ECO:0007669"/>
    <property type="project" value="InterPro"/>
</dbReference>
<dbReference type="PANTHER" id="PTHR43537:SF5">
    <property type="entry name" value="UXU OPERON TRANSCRIPTIONAL REGULATOR"/>
    <property type="match status" value="1"/>
</dbReference>
<protein>
    <submittedName>
        <fullName evidence="5">FCD domain-containing protein</fullName>
    </submittedName>
</protein>
<proteinExistence type="predicted"/>
<dbReference type="EMBL" id="JAQQAL010000040">
    <property type="protein sequence ID" value="MDC7228095.1"/>
    <property type="molecule type" value="Genomic_DNA"/>
</dbReference>